<feature type="region of interest" description="Disordered" evidence="1">
    <location>
        <begin position="1"/>
        <end position="31"/>
    </location>
</feature>
<feature type="compositionally biased region" description="Basic residues" evidence="1">
    <location>
        <begin position="15"/>
        <end position="24"/>
    </location>
</feature>
<accession>A0A6J4I591</accession>
<sequence length="31" mass="3623">MPRYEERKDSEGGRAKRGLPARRHSQPEQIS</sequence>
<evidence type="ECO:0000313" key="2">
    <source>
        <dbReference type="EMBL" id="CAA9243023.1"/>
    </source>
</evidence>
<proteinExistence type="predicted"/>
<feature type="compositionally biased region" description="Basic and acidic residues" evidence="1">
    <location>
        <begin position="1"/>
        <end position="14"/>
    </location>
</feature>
<evidence type="ECO:0000256" key="1">
    <source>
        <dbReference type="SAM" id="MobiDB-lite"/>
    </source>
</evidence>
<reference evidence="2" key="1">
    <citation type="submission" date="2020-02" db="EMBL/GenBank/DDBJ databases">
        <authorList>
            <person name="Meier V. D."/>
        </authorList>
    </citation>
    <scope>NUCLEOTIDE SEQUENCE</scope>
    <source>
        <strain evidence="2">AVDCRST_MAG95</strain>
    </source>
</reference>
<name>A0A6J4I591_9BACT</name>
<organism evidence="2">
    <name type="scientific">uncultured Adhaeribacter sp</name>
    <dbReference type="NCBI Taxonomy" id="448109"/>
    <lineage>
        <taxon>Bacteria</taxon>
        <taxon>Pseudomonadati</taxon>
        <taxon>Bacteroidota</taxon>
        <taxon>Cytophagia</taxon>
        <taxon>Cytophagales</taxon>
        <taxon>Hymenobacteraceae</taxon>
        <taxon>Adhaeribacter</taxon>
        <taxon>environmental samples</taxon>
    </lineage>
</organism>
<dbReference type="AlphaFoldDB" id="A0A6J4I591"/>
<gene>
    <name evidence="2" type="ORF">AVDCRST_MAG95-1513</name>
</gene>
<protein>
    <submittedName>
        <fullName evidence="2">Uncharacterized protein</fullName>
    </submittedName>
</protein>
<dbReference type="EMBL" id="CADCTJ010000474">
    <property type="protein sequence ID" value="CAA9243023.1"/>
    <property type="molecule type" value="Genomic_DNA"/>
</dbReference>